<proteinExistence type="predicted"/>
<dbReference type="EMBL" id="JAHLFW010000062">
    <property type="protein sequence ID" value="MBU3838023.1"/>
    <property type="molecule type" value="Genomic_DNA"/>
</dbReference>
<evidence type="ECO:0000259" key="1">
    <source>
        <dbReference type="Pfam" id="PF14300"/>
    </source>
</evidence>
<dbReference type="InterPro" id="IPR025402">
    <property type="entry name" value="DMP19_C"/>
</dbReference>
<reference evidence="2" key="2">
    <citation type="submission" date="2021-04" db="EMBL/GenBank/DDBJ databases">
        <authorList>
            <person name="Gilroy R."/>
        </authorList>
    </citation>
    <scope>NUCLEOTIDE SEQUENCE</scope>
    <source>
        <strain evidence="2">G4-2901</strain>
    </source>
</reference>
<sequence>MEIKKIAVSDADLRKGAEEGMDAFLKVFTDKYIEVTGGDINAETMPLLNGYQHSLLGYHFFREEVLEGGFVQLIQNGYGPYIFENPFAKAMRMFGAKDFAKLIYDAKAIYDANKADLQKERTDEEFMAMYEQYEAFDDLEEQFMDMEEMVTATIAEYVDEHLEYFAEIE</sequence>
<dbReference type="Pfam" id="PF14300">
    <property type="entry name" value="DMP19"/>
    <property type="match status" value="1"/>
</dbReference>
<dbReference type="AlphaFoldDB" id="A0A948TBP5"/>
<evidence type="ECO:0000313" key="3">
    <source>
        <dbReference type="Proteomes" id="UP000783796"/>
    </source>
</evidence>
<dbReference type="Proteomes" id="UP000783796">
    <property type="component" value="Unassembled WGS sequence"/>
</dbReference>
<organism evidence="2 3">
    <name type="scientific">Candidatus Phocaeicola faecigallinarum</name>
    <dbReference type="NCBI Taxonomy" id="2838732"/>
    <lineage>
        <taxon>Bacteria</taxon>
        <taxon>Pseudomonadati</taxon>
        <taxon>Bacteroidota</taxon>
        <taxon>Bacteroidia</taxon>
        <taxon>Bacteroidales</taxon>
        <taxon>Bacteroidaceae</taxon>
        <taxon>Phocaeicola</taxon>
    </lineage>
</organism>
<gene>
    <name evidence="2" type="ORF">H9777_06860</name>
</gene>
<reference evidence="2" key="1">
    <citation type="journal article" date="2021" name="PeerJ">
        <title>Extensive microbial diversity within the chicken gut microbiome revealed by metagenomics and culture.</title>
        <authorList>
            <person name="Gilroy R."/>
            <person name="Ravi A."/>
            <person name="Getino M."/>
            <person name="Pursley I."/>
            <person name="Horton D.L."/>
            <person name="Alikhan N.F."/>
            <person name="Baker D."/>
            <person name="Gharbi K."/>
            <person name="Hall N."/>
            <person name="Watson M."/>
            <person name="Adriaenssens E.M."/>
            <person name="Foster-Nyarko E."/>
            <person name="Jarju S."/>
            <person name="Secka A."/>
            <person name="Antonio M."/>
            <person name="Oren A."/>
            <person name="Chaudhuri R.R."/>
            <person name="La Ragione R."/>
            <person name="Hildebrand F."/>
            <person name="Pallen M.J."/>
        </authorList>
    </citation>
    <scope>NUCLEOTIDE SEQUENCE</scope>
    <source>
        <strain evidence="2">G4-2901</strain>
    </source>
</reference>
<accession>A0A948TBP5</accession>
<feature type="domain" description="DNA mimic protein DMP19 C-terminal" evidence="1">
    <location>
        <begin position="48"/>
        <end position="161"/>
    </location>
</feature>
<name>A0A948TBP5_9BACT</name>
<evidence type="ECO:0000313" key="2">
    <source>
        <dbReference type="EMBL" id="MBU3838023.1"/>
    </source>
</evidence>
<dbReference type="Gene3D" id="1.20.1420.60">
    <property type="match status" value="1"/>
</dbReference>
<comment type="caution">
    <text evidence="2">The sequence shown here is derived from an EMBL/GenBank/DDBJ whole genome shotgun (WGS) entry which is preliminary data.</text>
</comment>
<protein>
    <submittedName>
        <fullName evidence="2">DMP19 family protein</fullName>
    </submittedName>
</protein>